<feature type="compositionally biased region" description="Polar residues" evidence="2">
    <location>
        <begin position="807"/>
        <end position="827"/>
    </location>
</feature>
<feature type="compositionally biased region" description="Polar residues" evidence="2">
    <location>
        <begin position="622"/>
        <end position="634"/>
    </location>
</feature>
<feature type="region of interest" description="Disordered" evidence="2">
    <location>
        <begin position="795"/>
        <end position="835"/>
    </location>
</feature>
<evidence type="ECO:0000313" key="3">
    <source>
        <dbReference type="EMBL" id="KAK4528272.1"/>
    </source>
</evidence>
<dbReference type="Proteomes" id="UP001300502">
    <property type="component" value="Unassembled WGS sequence"/>
</dbReference>
<keyword evidence="4" id="KW-1185">Reference proteome</keyword>
<feature type="region of interest" description="Disordered" evidence="2">
    <location>
        <begin position="711"/>
        <end position="741"/>
    </location>
</feature>
<sequence length="1091" mass="121854">MQTEKEESFNSFPRKEDNAMAQGEGSWRRLPAGVSPTNQSRDTTCSSAKRRPNIDLKIRIPGNTTESTHSWSSPIGEGRIGSSGVARTEAENGERRSDSKSEQQEGSCSSPYLSDLGRFGSSTALRSWSNDRSTDRRTASAKDWEANSPVLTEEPKIYSASHLFKKGRARSPLRTNSASDSVANENYSNTTTVNNDTEPRYRVRTDESADRIVSDESERNSSKLTTSSVPKHRRQGSGTSISSRKTLTEHSPHNNNNNSNNNNGNNETNNVDYWISVVQERKRQASEIKSAFDELARDLEYFRKAREEDDSYLTAVRERLESMDVVSSEKAAHCDKLMNELAQIDSEMAKLEENVAEYSKVAAKEETQRFGAAKAMSLLENHLKALNAAIEAENILAEALERRLQVAKTGISLFSGPDAKQRYEVALKTIEEDSANLRAAQDRCNHAREELKRLKEQRDLIIPVIERAEQMKKECREAESEAQYLEQEVSKLRQELQNLDENFDSLDRVLEEYEFRSSQARNRIATASKLKEKLVSDCASKMKLLEVLNDQCEEIRLQASNNERNLSQMEAYNANMESALAQANEAIAALSKAIAESRNSSRNTSVSKAASTSSSDPAITYSVYNSTEPSNVVKSQRKRGQSPTKPPKPPRSSGSPSHSTQEGSVADTDEGERHVSEGNAKSKPENDLDTIHSPTASFNRLDMESPLIQEQEAAGNAQVSTIQKKGDDRVGGTGADFLRSFGTTRSMNGVLDRIEPTSTHHKSTSLREQASVSGGSSSVRGSVVNTISSDWAYPLSSTTRNEEQRKQSSLTSPPYSSTEHANGSKNVETLGDEVSQTGGEVSWERVYIHGEFYNSRTLFASPFENIREAELYMDRDRVSNNVIIGWYRLPRGSNMIDRTALRNVGMQYVTTADDIGHRLVVEIQLKESSKYNSHMKEGERPNAVTDIISTDPEMDRKVSQWVSEGQKAFLVEDELTGERRGIFLSSTKLKVQKQASQDRNSNHGVNTSSTSSAVDDVGGIWITEEKKSWAADPTIRLDDMDPLSFQLTLTHTFVFRAATSEQRDLIAICIRRFYSRFFALQRTRKVNCQFQ</sequence>
<keyword evidence="1" id="KW-0175">Coiled coil</keyword>
<name>A0AAV9ILV0_9RHOD</name>
<feature type="compositionally biased region" description="Low complexity" evidence="2">
    <location>
        <begin position="604"/>
        <end position="615"/>
    </location>
</feature>
<feature type="compositionally biased region" description="Polar residues" evidence="2">
    <location>
        <begin position="35"/>
        <end position="47"/>
    </location>
</feature>
<proteinExistence type="predicted"/>
<feature type="region of interest" description="Disordered" evidence="2">
    <location>
        <begin position="994"/>
        <end position="1013"/>
    </location>
</feature>
<feature type="compositionally biased region" description="Basic and acidic residues" evidence="2">
    <location>
        <begin position="197"/>
        <end position="221"/>
    </location>
</feature>
<dbReference type="EMBL" id="JANCYU010000062">
    <property type="protein sequence ID" value="KAK4528272.1"/>
    <property type="molecule type" value="Genomic_DNA"/>
</dbReference>
<feature type="compositionally biased region" description="Basic and acidic residues" evidence="2">
    <location>
        <begin position="88"/>
        <end position="103"/>
    </location>
</feature>
<feature type="compositionally biased region" description="Polar residues" evidence="2">
    <location>
        <begin position="120"/>
        <end position="131"/>
    </location>
</feature>
<feature type="compositionally biased region" description="Low complexity" evidence="2">
    <location>
        <begin position="771"/>
        <end position="781"/>
    </location>
</feature>
<feature type="compositionally biased region" description="Polar residues" evidence="2">
    <location>
        <begin position="173"/>
        <end position="196"/>
    </location>
</feature>
<evidence type="ECO:0000313" key="4">
    <source>
        <dbReference type="Proteomes" id="UP001300502"/>
    </source>
</evidence>
<dbReference type="AlphaFoldDB" id="A0AAV9ILV0"/>
<gene>
    <name evidence="3" type="ORF">GAYE_SCF54G6209</name>
</gene>
<feature type="compositionally biased region" description="Polar residues" evidence="2">
    <location>
        <begin position="236"/>
        <end position="245"/>
    </location>
</feature>
<feature type="region of interest" description="Disordered" evidence="2">
    <location>
        <begin position="755"/>
        <end position="781"/>
    </location>
</feature>
<feature type="region of interest" description="Disordered" evidence="2">
    <location>
        <begin position="596"/>
        <end position="693"/>
    </location>
</feature>
<feature type="coiled-coil region" evidence="1">
    <location>
        <begin position="334"/>
        <end position="516"/>
    </location>
</feature>
<dbReference type="PANTHER" id="PTHR23159:SF31">
    <property type="entry name" value="CENTROSOME-ASSOCIATED PROTEIN CEP250 ISOFORM X1"/>
    <property type="match status" value="1"/>
</dbReference>
<reference evidence="3 4" key="1">
    <citation type="submission" date="2022-07" db="EMBL/GenBank/DDBJ databases">
        <title>Genome-wide signatures of adaptation to extreme environments.</title>
        <authorList>
            <person name="Cho C.H."/>
            <person name="Yoon H.S."/>
        </authorList>
    </citation>
    <scope>NUCLEOTIDE SEQUENCE [LARGE SCALE GENOMIC DNA]</scope>
    <source>
        <strain evidence="3 4">108.79 E11</strain>
    </source>
</reference>
<accession>A0AAV9ILV0</accession>
<comment type="caution">
    <text evidence="3">The sequence shown here is derived from an EMBL/GenBank/DDBJ whole genome shotgun (WGS) entry which is preliminary data.</text>
</comment>
<feature type="compositionally biased region" description="Low complexity" evidence="2">
    <location>
        <begin position="254"/>
        <end position="268"/>
    </location>
</feature>
<feature type="compositionally biased region" description="Basic and acidic residues" evidence="2">
    <location>
        <begin position="132"/>
        <end position="145"/>
    </location>
</feature>
<organism evidence="3 4">
    <name type="scientific">Galdieria yellowstonensis</name>
    <dbReference type="NCBI Taxonomy" id="3028027"/>
    <lineage>
        <taxon>Eukaryota</taxon>
        <taxon>Rhodophyta</taxon>
        <taxon>Bangiophyceae</taxon>
        <taxon>Galdieriales</taxon>
        <taxon>Galdieriaceae</taxon>
        <taxon>Galdieria</taxon>
    </lineage>
</organism>
<feature type="region of interest" description="Disordered" evidence="2">
    <location>
        <begin position="168"/>
        <end position="268"/>
    </location>
</feature>
<evidence type="ECO:0000256" key="2">
    <source>
        <dbReference type="SAM" id="MobiDB-lite"/>
    </source>
</evidence>
<feature type="region of interest" description="Disordered" evidence="2">
    <location>
        <begin position="1"/>
        <end position="147"/>
    </location>
</feature>
<dbReference type="PANTHER" id="PTHR23159">
    <property type="entry name" value="CENTROSOMAL PROTEIN 2"/>
    <property type="match status" value="1"/>
</dbReference>
<feature type="compositionally biased region" description="Polar residues" evidence="2">
    <location>
        <begin position="62"/>
        <end position="73"/>
    </location>
</feature>
<feature type="compositionally biased region" description="Basic and acidic residues" evidence="2">
    <location>
        <begin position="1"/>
        <end position="18"/>
    </location>
</feature>
<protein>
    <submittedName>
        <fullName evidence="3">Uncharacterized protein</fullName>
    </submittedName>
</protein>
<dbReference type="Gene3D" id="1.20.1170.10">
    <property type="match status" value="1"/>
</dbReference>
<feature type="compositionally biased region" description="Low complexity" evidence="2">
    <location>
        <begin position="651"/>
        <end position="661"/>
    </location>
</feature>
<evidence type="ECO:0000256" key="1">
    <source>
        <dbReference type="SAM" id="Coils"/>
    </source>
</evidence>
<feature type="compositionally biased region" description="Basic and acidic residues" evidence="2">
    <location>
        <begin position="671"/>
        <end position="690"/>
    </location>
</feature>